<accession>A0A9R1TCF2</accession>
<sequence>MTPLFDSQDYYKKMLELQEKLRKSEEERIRLEERFNHLEQESRTRHEACINKLRMRYIEFLEEERLRDERNTKLLGALDRVDSSLALMSAKTDKLQSLRKEYEASILRASGSRRTPSMAGDSGILSQGEDRRLFKPHLTPSPSLCTLVPPRRTQTYSRPLSYPSRPTLDFHERFPTKSRDLNDTWCLPRLKLPEEPLRAPRYLPQNSSPFQYPEISPLRPSKMSSLLIPKLEDEETGNAVENELERYISKIRTLHGEQEQSQEDHEQNTSGDLLNVTLSDDGLDHLPQEEKQKIPERIEKVLALAEDLAAQVPPEIHADTNLSEIQEENSPQEVETTKSTEGESPENIEPDVHVPQEVEVQSPVILLETAEKTDDGIDGGDEIEELKPLESLQEVQDVVEIREGVPGESEDAGDVGGAEEARGNNIEESGGSPEVKVSGEDVGQENSKAEDEKPQEPYQGDYQETPGYDYNQGENYQYPEGYQYNYDGTGQMEGYAGEYQGENYSPGYQESYPEGENPQYSQGNYGEGAGEYQEGTYEADPNAQYQEGSYPQEYQGEYPTEGQGYDPSYGYSYGQGYQGYQETPQAPEQVHVEEPKVEDSKEESRVEDTREIAKKKKDVIKSILESETESSIERNTENTESDFDFN</sequence>
<name>A0A9R1TCF2_9HYME</name>
<evidence type="ECO:0000256" key="8">
    <source>
        <dbReference type="ARBA" id="ARBA00024919"/>
    </source>
</evidence>
<dbReference type="KEGG" id="fas:105268597"/>
<dbReference type="PANTHER" id="PTHR16299">
    <property type="entry name" value="CENTROSOMAL PROTEIN KIZUNA"/>
    <property type="match status" value="1"/>
</dbReference>
<evidence type="ECO:0000313" key="12">
    <source>
        <dbReference type="Proteomes" id="UP000694866"/>
    </source>
</evidence>
<evidence type="ECO:0000256" key="6">
    <source>
        <dbReference type="ARBA" id="ARBA00023212"/>
    </source>
</evidence>
<dbReference type="Proteomes" id="UP000694866">
    <property type="component" value="Unplaced"/>
</dbReference>
<feature type="compositionally biased region" description="Basic and acidic residues" evidence="11">
    <location>
        <begin position="590"/>
        <end position="610"/>
    </location>
</feature>
<proteinExistence type="inferred from homology"/>
<evidence type="ECO:0000256" key="5">
    <source>
        <dbReference type="ARBA" id="ARBA00022490"/>
    </source>
</evidence>
<feature type="compositionally biased region" description="Polar residues" evidence="11">
    <location>
        <begin position="321"/>
        <end position="334"/>
    </location>
</feature>
<keyword evidence="5" id="KW-0963">Cytoplasm</keyword>
<evidence type="ECO:0000256" key="10">
    <source>
        <dbReference type="SAM" id="Coils"/>
    </source>
</evidence>
<evidence type="ECO:0000256" key="3">
    <source>
        <dbReference type="ARBA" id="ARBA00010767"/>
    </source>
</evidence>
<dbReference type="GO" id="GO:0007051">
    <property type="term" value="P:spindle organization"/>
    <property type="evidence" value="ECO:0007669"/>
    <property type="project" value="InterPro"/>
</dbReference>
<evidence type="ECO:0000256" key="2">
    <source>
        <dbReference type="ARBA" id="ARBA00004300"/>
    </source>
</evidence>
<gene>
    <name evidence="13" type="primary">LOC105268597</name>
</gene>
<dbReference type="RefSeq" id="XP_011306570.1">
    <property type="nucleotide sequence ID" value="XM_011308268.1"/>
</dbReference>
<dbReference type="GeneID" id="105268597"/>
<keyword evidence="7" id="KW-0966">Cell projection</keyword>
<organism evidence="12 13">
    <name type="scientific">Fopius arisanus</name>
    <dbReference type="NCBI Taxonomy" id="64838"/>
    <lineage>
        <taxon>Eukaryota</taxon>
        <taxon>Metazoa</taxon>
        <taxon>Ecdysozoa</taxon>
        <taxon>Arthropoda</taxon>
        <taxon>Hexapoda</taxon>
        <taxon>Insecta</taxon>
        <taxon>Pterygota</taxon>
        <taxon>Neoptera</taxon>
        <taxon>Endopterygota</taxon>
        <taxon>Hymenoptera</taxon>
        <taxon>Apocrita</taxon>
        <taxon>Ichneumonoidea</taxon>
        <taxon>Braconidae</taxon>
        <taxon>Opiinae</taxon>
        <taxon>Fopius</taxon>
    </lineage>
</organism>
<dbReference type="PANTHER" id="PTHR16299:SF2">
    <property type="entry name" value="CENTROSOMAL PROTEIN KIZUNA"/>
    <property type="match status" value="1"/>
</dbReference>
<feature type="region of interest" description="Disordered" evidence="11">
    <location>
        <begin position="255"/>
        <end position="283"/>
    </location>
</feature>
<reference evidence="13" key="1">
    <citation type="submission" date="2025-08" db="UniProtKB">
        <authorList>
            <consortium name="RefSeq"/>
        </authorList>
    </citation>
    <scope>IDENTIFICATION</scope>
    <source>
        <strain evidence="13">USDA-PBARC FA_bdor</strain>
        <tissue evidence="13">Whole organism</tissue>
    </source>
</reference>
<feature type="compositionally biased region" description="Low complexity" evidence="11">
    <location>
        <begin position="562"/>
        <end position="581"/>
    </location>
</feature>
<dbReference type="InterPro" id="IPR026742">
    <property type="entry name" value="Centrosomal_kizuma"/>
</dbReference>
<feature type="region of interest" description="Disordered" evidence="11">
    <location>
        <begin position="321"/>
        <end position="610"/>
    </location>
</feature>
<keyword evidence="10" id="KW-0175">Coiled coil</keyword>
<feature type="region of interest" description="Disordered" evidence="11">
    <location>
        <begin position="622"/>
        <end position="646"/>
    </location>
</feature>
<feature type="coiled-coil region" evidence="10">
    <location>
        <begin position="7"/>
        <end position="41"/>
    </location>
</feature>
<dbReference type="GO" id="GO:0005813">
    <property type="term" value="C:centrosome"/>
    <property type="evidence" value="ECO:0007669"/>
    <property type="project" value="UniProtKB-SubCell"/>
</dbReference>
<evidence type="ECO:0000256" key="1">
    <source>
        <dbReference type="ARBA" id="ARBA00004120"/>
    </source>
</evidence>
<evidence type="ECO:0000313" key="13">
    <source>
        <dbReference type="RefSeq" id="XP_011306570.1"/>
    </source>
</evidence>
<evidence type="ECO:0000256" key="11">
    <source>
        <dbReference type="SAM" id="MobiDB-lite"/>
    </source>
</evidence>
<keyword evidence="6" id="KW-0206">Cytoskeleton</keyword>
<keyword evidence="12" id="KW-1185">Reference proteome</keyword>
<evidence type="ECO:0000256" key="4">
    <source>
        <dbReference type="ARBA" id="ARBA00013872"/>
    </source>
</evidence>
<dbReference type="AlphaFoldDB" id="A0A9R1TCF2"/>
<evidence type="ECO:0000256" key="9">
    <source>
        <dbReference type="ARBA" id="ARBA00031153"/>
    </source>
</evidence>
<feature type="compositionally biased region" description="Basic and acidic residues" evidence="11">
    <location>
        <begin position="255"/>
        <end position="267"/>
    </location>
</feature>
<protein>
    <recommendedName>
        <fullName evidence="4">Centrosomal protein kizuna</fullName>
    </recommendedName>
    <alternativeName>
        <fullName evidence="9">Polo-like kinase 1 substrate 1</fullName>
    </alternativeName>
</protein>
<comment type="subcellular location">
    <subcellularLocation>
        <location evidence="1">Cytoplasm</location>
        <location evidence="1">Cytoskeleton</location>
        <location evidence="1">Cilium basal body</location>
    </subcellularLocation>
    <subcellularLocation>
        <location evidence="2">Cytoplasm</location>
        <location evidence="2">Cytoskeleton</location>
        <location evidence="2">Microtubule organizing center</location>
        <location evidence="2">Centrosome</location>
    </subcellularLocation>
</comment>
<comment type="function">
    <text evidence="8">Centrosomal protein required for establishing a robust mitotic centrosome architecture that can endure the forces that converge on the centrosomes during spindle formation. Required for stabilizing the expanded pericentriolar material around the centriole.</text>
</comment>
<feature type="compositionally biased region" description="Polar residues" evidence="11">
    <location>
        <begin position="268"/>
        <end position="278"/>
    </location>
</feature>
<comment type="similarity">
    <text evidence="3">Belongs to the kizuna family.</text>
</comment>
<evidence type="ECO:0000256" key="7">
    <source>
        <dbReference type="ARBA" id="ARBA00023273"/>
    </source>
</evidence>
<dbReference type="OrthoDB" id="8015657at2759"/>